<dbReference type="InterPro" id="IPR036236">
    <property type="entry name" value="Znf_C2H2_sf"/>
</dbReference>
<evidence type="ECO:0000256" key="5">
    <source>
        <dbReference type="PROSITE-ProRule" id="PRU00042"/>
    </source>
</evidence>
<dbReference type="PROSITE" id="PS00028">
    <property type="entry name" value="ZINC_FINGER_C2H2_1"/>
    <property type="match status" value="4"/>
</dbReference>
<evidence type="ECO:0000256" key="4">
    <source>
        <dbReference type="ARBA" id="ARBA00022833"/>
    </source>
</evidence>
<dbReference type="PANTHER" id="PTHR24379">
    <property type="entry name" value="KRAB AND ZINC FINGER DOMAIN-CONTAINING"/>
    <property type="match status" value="1"/>
</dbReference>
<feature type="domain" description="C2H2-type" evidence="8">
    <location>
        <begin position="320"/>
        <end position="342"/>
    </location>
</feature>
<protein>
    <submittedName>
        <fullName evidence="10">Putative c2h2-type zn-finger protein</fullName>
    </submittedName>
</protein>
<feature type="binding site" evidence="6">
    <location>
        <position position="6"/>
    </location>
    <ligand>
        <name>Zn(2+)</name>
        <dbReference type="ChEBI" id="CHEBI:29105"/>
    </ligand>
</feature>
<feature type="region of interest" description="Disordered" evidence="7">
    <location>
        <begin position="141"/>
        <end position="178"/>
    </location>
</feature>
<dbReference type="SMART" id="SM00868">
    <property type="entry name" value="zf-AD"/>
    <property type="match status" value="1"/>
</dbReference>
<accession>A0A1Q3F0N6</accession>
<evidence type="ECO:0000256" key="6">
    <source>
        <dbReference type="PROSITE-ProRule" id="PRU01263"/>
    </source>
</evidence>
<sequence length="368" mass="42847">MASKCCRLCLHNGPDLKPILDHTIDSNDSIEPVTLALSELIVGYLSIEPLIESTIATFVCSECQNTIAKWHWFRESCLRNDGVYQKMAQDPEREEAAGEFDECFEIEIKQEPEVESNEDEFNENVFTEPLDALPKKKLAKKVRPKKVATKKTTPANEVGGEPPVKKKIGRPRLPEGERKPRTQMCTLCGKQVRRMTEHLRMHNQERCFQCPHCPFNFYNRTNWKNHVNVHTKEVKYTCPVCDKFFWRNETLKMHMNSHSEEPKYKCPYCPKAYRMRSGLVNHRKTHTQAPDIQCYGCDKKFFSKNRMQSHAVKHMAVKPFPCKICDRGFTRKYYLTGHMKKHHPNCTETEEMSEMTVGDSYSETTIDD</sequence>
<feature type="binding site" evidence="6">
    <location>
        <position position="63"/>
    </location>
    <ligand>
        <name>Zn(2+)</name>
        <dbReference type="ChEBI" id="CHEBI:29105"/>
    </ligand>
</feature>
<feature type="domain" description="C2H2-type" evidence="8">
    <location>
        <begin position="264"/>
        <end position="291"/>
    </location>
</feature>
<dbReference type="Gene3D" id="3.40.1800.20">
    <property type="match status" value="1"/>
</dbReference>
<dbReference type="SUPFAM" id="SSF57667">
    <property type="entry name" value="beta-beta-alpha zinc fingers"/>
    <property type="match status" value="3"/>
</dbReference>
<feature type="domain" description="C2H2-type" evidence="8">
    <location>
        <begin position="236"/>
        <end position="263"/>
    </location>
</feature>
<dbReference type="Pfam" id="PF00096">
    <property type="entry name" value="zf-C2H2"/>
    <property type="match status" value="4"/>
</dbReference>
<evidence type="ECO:0000256" key="7">
    <source>
        <dbReference type="SAM" id="MobiDB-lite"/>
    </source>
</evidence>
<evidence type="ECO:0000313" key="10">
    <source>
        <dbReference type="EMBL" id="JAV21116.1"/>
    </source>
</evidence>
<organism evidence="10">
    <name type="scientific">Culex tarsalis</name>
    <name type="common">Encephalitis mosquito</name>
    <dbReference type="NCBI Taxonomy" id="7177"/>
    <lineage>
        <taxon>Eukaryota</taxon>
        <taxon>Metazoa</taxon>
        <taxon>Ecdysozoa</taxon>
        <taxon>Arthropoda</taxon>
        <taxon>Hexapoda</taxon>
        <taxon>Insecta</taxon>
        <taxon>Pterygota</taxon>
        <taxon>Neoptera</taxon>
        <taxon>Endopterygota</taxon>
        <taxon>Diptera</taxon>
        <taxon>Nematocera</taxon>
        <taxon>Culicoidea</taxon>
        <taxon>Culicidae</taxon>
        <taxon>Culicinae</taxon>
        <taxon>Culicini</taxon>
        <taxon>Culex</taxon>
        <taxon>Culex</taxon>
    </lineage>
</organism>
<evidence type="ECO:0000256" key="3">
    <source>
        <dbReference type="ARBA" id="ARBA00022771"/>
    </source>
</evidence>
<dbReference type="GO" id="GO:0005634">
    <property type="term" value="C:nucleus"/>
    <property type="evidence" value="ECO:0007669"/>
    <property type="project" value="InterPro"/>
</dbReference>
<dbReference type="Gene3D" id="3.30.160.60">
    <property type="entry name" value="Classic Zinc Finger"/>
    <property type="match status" value="4"/>
</dbReference>
<dbReference type="EMBL" id="GFDL01013929">
    <property type="protein sequence ID" value="JAV21116.1"/>
    <property type="molecule type" value="Transcribed_RNA"/>
</dbReference>
<dbReference type="FunFam" id="3.30.160.60:FF:000446">
    <property type="entry name" value="Zinc finger protein"/>
    <property type="match status" value="1"/>
</dbReference>
<dbReference type="InterPro" id="IPR013087">
    <property type="entry name" value="Znf_C2H2_type"/>
</dbReference>
<keyword evidence="1 6" id="KW-0479">Metal-binding</keyword>
<evidence type="ECO:0000256" key="1">
    <source>
        <dbReference type="ARBA" id="ARBA00022723"/>
    </source>
</evidence>
<keyword evidence="3 5" id="KW-0863">Zinc-finger</keyword>
<dbReference type="PROSITE" id="PS50157">
    <property type="entry name" value="ZINC_FINGER_C2H2_2"/>
    <property type="match status" value="5"/>
</dbReference>
<evidence type="ECO:0000259" key="8">
    <source>
        <dbReference type="PROSITE" id="PS50157"/>
    </source>
</evidence>
<dbReference type="SMART" id="SM00355">
    <property type="entry name" value="ZnF_C2H2"/>
    <property type="match status" value="6"/>
</dbReference>
<feature type="domain" description="ZAD" evidence="9">
    <location>
        <begin position="4"/>
        <end position="87"/>
    </location>
</feature>
<keyword evidence="4 6" id="KW-0862">Zinc</keyword>
<dbReference type="FunFam" id="3.30.160.60:FF:000340">
    <property type="entry name" value="zinc finger protein 473 isoform X1"/>
    <property type="match status" value="1"/>
</dbReference>
<dbReference type="Pfam" id="PF07776">
    <property type="entry name" value="zf-AD"/>
    <property type="match status" value="1"/>
</dbReference>
<dbReference type="PANTHER" id="PTHR24379:SF121">
    <property type="entry name" value="C2H2-TYPE DOMAIN-CONTAINING PROTEIN"/>
    <property type="match status" value="1"/>
</dbReference>
<dbReference type="InterPro" id="IPR012934">
    <property type="entry name" value="Znf_AD"/>
</dbReference>
<keyword evidence="2" id="KW-0677">Repeat</keyword>
<dbReference type="SUPFAM" id="SSF57716">
    <property type="entry name" value="Glucocorticoid receptor-like (DNA-binding domain)"/>
    <property type="match status" value="1"/>
</dbReference>
<dbReference type="PROSITE" id="PS51915">
    <property type="entry name" value="ZAD"/>
    <property type="match status" value="1"/>
</dbReference>
<feature type="binding site" evidence="6">
    <location>
        <position position="9"/>
    </location>
    <ligand>
        <name>Zn(2+)</name>
        <dbReference type="ChEBI" id="CHEBI:29105"/>
    </ligand>
</feature>
<dbReference type="AlphaFoldDB" id="A0A1Q3F0N6"/>
<name>A0A1Q3F0N6_CULTA</name>
<reference evidence="10" key="1">
    <citation type="submission" date="2017-01" db="EMBL/GenBank/DDBJ databases">
        <title>A deep insight into the sialotranscriptome of adult male and female Cluex tarsalis mosquitoes.</title>
        <authorList>
            <person name="Ribeiro J.M."/>
            <person name="Moreira F."/>
            <person name="Bernard K.A."/>
            <person name="Calvo E."/>
        </authorList>
    </citation>
    <scope>NUCLEOTIDE SEQUENCE</scope>
    <source>
        <strain evidence="10">Kern County</strain>
        <tissue evidence="10">Salivary glands</tissue>
    </source>
</reference>
<feature type="domain" description="C2H2-type" evidence="8">
    <location>
        <begin position="208"/>
        <end position="235"/>
    </location>
</feature>
<dbReference type="GO" id="GO:0008270">
    <property type="term" value="F:zinc ion binding"/>
    <property type="evidence" value="ECO:0007669"/>
    <property type="project" value="UniProtKB-UniRule"/>
</dbReference>
<evidence type="ECO:0000256" key="2">
    <source>
        <dbReference type="ARBA" id="ARBA00022737"/>
    </source>
</evidence>
<dbReference type="FunFam" id="3.30.160.60:FF:000100">
    <property type="entry name" value="Zinc finger 45-like"/>
    <property type="match status" value="1"/>
</dbReference>
<feature type="domain" description="C2H2-type" evidence="8">
    <location>
        <begin position="292"/>
        <end position="319"/>
    </location>
</feature>
<proteinExistence type="predicted"/>
<evidence type="ECO:0000259" key="9">
    <source>
        <dbReference type="PROSITE" id="PS51915"/>
    </source>
</evidence>
<feature type="binding site" evidence="6">
    <location>
        <position position="60"/>
    </location>
    <ligand>
        <name>Zn(2+)</name>
        <dbReference type="ChEBI" id="CHEBI:29105"/>
    </ligand>
</feature>